<dbReference type="Proteomes" id="UP000389128">
    <property type="component" value="Unassembled WGS sequence"/>
</dbReference>
<dbReference type="InterPro" id="IPR025605">
    <property type="entry name" value="OST-HTH/LOTUS_dom"/>
</dbReference>
<dbReference type="PROSITE" id="PS51644">
    <property type="entry name" value="HTH_OST"/>
    <property type="match status" value="1"/>
</dbReference>
<feature type="domain" description="HTH OST-type" evidence="1">
    <location>
        <begin position="208"/>
        <end position="285"/>
    </location>
</feature>
<name>A0A6C2CMN1_9RHOO</name>
<evidence type="ECO:0000313" key="2">
    <source>
        <dbReference type="EMBL" id="TYC55328.1"/>
    </source>
</evidence>
<accession>A0A6C2CMN1</accession>
<gene>
    <name evidence="2" type="ORF">ETQ85_15060</name>
</gene>
<organism evidence="2 3">
    <name type="scientific">Zoogloea oleivorans</name>
    <dbReference type="NCBI Taxonomy" id="1552750"/>
    <lineage>
        <taxon>Bacteria</taxon>
        <taxon>Pseudomonadati</taxon>
        <taxon>Pseudomonadota</taxon>
        <taxon>Betaproteobacteria</taxon>
        <taxon>Rhodocyclales</taxon>
        <taxon>Zoogloeaceae</taxon>
        <taxon>Zoogloea</taxon>
    </lineage>
</organism>
<dbReference type="OrthoDB" id="9783963at2"/>
<dbReference type="Gene3D" id="3.40.50.1010">
    <property type="entry name" value="5'-nuclease"/>
    <property type="match status" value="1"/>
</dbReference>
<evidence type="ECO:0000313" key="3">
    <source>
        <dbReference type="Proteomes" id="UP000389128"/>
    </source>
</evidence>
<sequence length="378" mass="41282">MSHDRPEQRTRRSNCPMKHDLPSFAVLIDADNVRIDTISLILEEITRHGRVTVRRIYGDFTTPNLAGWRTKLAEHALQPIQQYRNTTGKNASDSALIIDAMDLLHSRRFEGFGLVSSDSDFTRLATRIREDGLFVFGFGEKHAPKAFVNACERYIYVENLIAPPPLDSSVAAPVAEIVEPVPCSVPAVVALLSETFVPEAPAKLAFKPPTLAVKILLKAYSNVADEQGWAMLGQLSSYIHANHSDFDPRTYGCAKFIELLQKTEAFNLDLRAHKNGQTYFCRPKSFGASGIPVAGFKPRKPLAYSEVLIKAVTQATAASGWAPVGMVGQQLKALGRTVKESGCATLTDALTASGVFEVKGKGTARHFRVKGKVTSAGL</sequence>
<dbReference type="EMBL" id="SDKK01000013">
    <property type="protein sequence ID" value="TYC55328.1"/>
    <property type="molecule type" value="Genomic_DNA"/>
</dbReference>
<dbReference type="InterPro" id="IPR021139">
    <property type="entry name" value="NYN"/>
</dbReference>
<dbReference type="InterPro" id="IPR041966">
    <property type="entry name" value="LOTUS-like"/>
</dbReference>
<proteinExistence type="predicted"/>
<protein>
    <submittedName>
        <fullName evidence="2">NYN domain-containing protein</fullName>
    </submittedName>
</protein>
<dbReference type="Gene3D" id="3.30.420.610">
    <property type="entry name" value="LOTUS domain-like"/>
    <property type="match status" value="1"/>
</dbReference>
<dbReference type="CDD" id="cd11297">
    <property type="entry name" value="PIN_LabA-like_N_1"/>
    <property type="match status" value="1"/>
</dbReference>
<keyword evidence="3" id="KW-1185">Reference proteome</keyword>
<comment type="caution">
    <text evidence="2">The sequence shown here is derived from an EMBL/GenBank/DDBJ whole genome shotgun (WGS) entry which is preliminary data.</text>
</comment>
<dbReference type="PANTHER" id="PTHR35811">
    <property type="entry name" value="SLR1870 PROTEIN"/>
    <property type="match status" value="1"/>
</dbReference>
<dbReference type="GO" id="GO:0004540">
    <property type="term" value="F:RNA nuclease activity"/>
    <property type="evidence" value="ECO:0007669"/>
    <property type="project" value="InterPro"/>
</dbReference>
<dbReference type="AlphaFoldDB" id="A0A6C2CMN1"/>
<dbReference type="CDD" id="cd10146">
    <property type="entry name" value="LabA_like_C"/>
    <property type="match status" value="2"/>
</dbReference>
<dbReference type="PANTHER" id="PTHR35811:SF1">
    <property type="entry name" value="HTH OST-TYPE DOMAIN-CONTAINING PROTEIN"/>
    <property type="match status" value="1"/>
</dbReference>
<dbReference type="Pfam" id="PF01936">
    <property type="entry name" value="NYN"/>
    <property type="match status" value="1"/>
</dbReference>
<dbReference type="Pfam" id="PF12872">
    <property type="entry name" value="OST-HTH"/>
    <property type="match status" value="1"/>
</dbReference>
<reference evidence="2 3" key="1">
    <citation type="submission" date="2019-01" db="EMBL/GenBank/DDBJ databases">
        <title>Zoogloea oleivorans genome sequencing and assembly.</title>
        <authorList>
            <person name="Tancsics A."/>
            <person name="Farkas M."/>
            <person name="Kriszt B."/>
            <person name="Maroti G."/>
            <person name="Horvath B."/>
        </authorList>
    </citation>
    <scope>NUCLEOTIDE SEQUENCE [LARGE SCALE GENOMIC DNA]</scope>
    <source>
        <strain evidence="2 3">Buc</strain>
    </source>
</reference>
<evidence type="ECO:0000259" key="1">
    <source>
        <dbReference type="PROSITE" id="PS51644"/>
    </source>
</evidence>